<keyword evidence="6 7" id="KW-0238">DNA-binding</keyword>
<dbReference type="SUPFAM" id="SSF48334">
    <property type="entry name" value="DNA repair protein MutS, domain III"/>
    <property type="match status" value="1"/>
</dbReference>
<dbReference type="SMART" id="SM00533">
    <property type="entry name" value="MUTSd"/>
    <property type="match status" value="1"/>
</dbReference>
<dbReference type="EC" id="3.1.-.-" evidence="7"/>
<dbReference type="PANTHER" id="PTHR48466">
    <property type="entry name" value="OS10G0509000 PROTEIN-RELATED"/>
    <property type="match status" value="1"/>
</dbReference>
<dbReference type="RefSeq" id="WP_270897876.1">
    <property type="nucleotide sequence ID" value="NZ_JBHSPF010000051.1"/>
</dbReference>
<evidence type="ECO:0000256" key="9">
    <source>
        <dbReference type="SAM" id="MobiDB-lite"/>
    </source>
</evidence>
<feature type="region of interest" description="Disordered" evidence="9">
    <location>
        <begin position="762"/>
        <end position="785"/>
    </location>
</feature>
<keyword evidence="2 7" id="KW-0547">Nucleotide-binding</keyword>
<dbReference type="InterPro" id="IPR027417">
    <property type="entry name" value="P-loop_NTPase"/>
</dbReference>
<reference evidence="12" key="1">
    <citation type="journal article" date="2019" name="Int. J. Syst. Evol. Microbiol.">
        <title>The Global Catalogue of Microorganisms (GCM) 10K type strain sequencing project: providing services to taxonomists for standard genome sequencing and annotation.</title>
        <authorList>
            <consortium name="The Broad Institute Genomics Platform"/>
            <consortium name="The Broad Institute Genome Sequencing Center for Infectious Disease"/>
            <person name="Wu L."/>
            <person name="Ma J."/>
        </authorList>
    </citation>
    <scope>NUCLEOTIDE SEQUENCE [LARGE SCALE GENOMIC DNA]</scope>
    <source>
        <strain evidence="12">CGMCC 1.15790</strain>
    </source>
</reference>
<keyword evidence="4 7" id="KW-0067">ATP-binding</keyword>
<evidence type="ECO:0000256" key="4">
    <source>
        <dbReference type="ARBA" id="ARBA00022840"/>
    </source>
</evidence>
<dbReference type="Pfam" id="PF00488">
    <property type="entry name" value="MutS_V"/>
    <property type="match status" value="1"/>
</dbReference>
<evidence type="ECO:0000313" key="11">
    <source>
        <dbReference type="EMBL" id="MFC5629155.1"/>
    </source>
</evidence>
<dbReference type="InterPro" id="IPR036187">
    <property type="entry name" value="DNA_mismatch_repair_MutS_sf"/>
</dbReference>
<evidence type="ECO:0000256" key="6">
    <source>
        <dbReference type="ARBA" id="ARBA00023125"/>
    </source>
</evidence>
<feature type="compositionally biased region" description="Basic and acidic residues" evidence="9">
    <location>
        <begin position="617"/>
        <end position="627"/>
    </location>
</feature>
<evidence type="ECO:0000256" key="7">
    <source>
        <dbReference type="HAMAP-Rule" id="MF_00092"/>
    </source>
</evidence>
<gene>
    <name evidence="7" type="primary">mutS2</name>
    <name evidence="7" type="synonym">rqcU</name>
    <name evidence="11" type="ORF">ACFPTR_09795</name>
</gene>
<dbReference type="SUPFAM" id="SSF52540">
    <property type="entry name" value="P-loop containing nucleoside triphosphate hydrolases"/>
    <property type="match status" value="1"/>
</dbReference>
<keyword evidence="3 7" id="KW-0378">Hydrolase</keyword>
<dbReference type="SMART" id="SM00534">
    <property type="entry name" value="MUTSac"/>
    <property type="match status" value="1"/>
</dbReference>
<feature type="coiled-coil region" evidence="8">
    <location>
        <begin position="234"/>
        <end position="265"/>
    </location>
</feature>
<dbReference type="CDD" id="cd03280">
    <property type="entry name" value="ABC_MutS2"/>
    <property type="match status" value="1"/>
</dbReference>
<evidence type="ECO:0000256" key="3">
    <source>
        <dbReference type="ARBA" id="ARBA00022801"/>
    </source>
</evidence>
<organism evidence="11 12">
    <name type="scientific">Aliibacillus thermotolerans</name>
    <dbReference type="NCBI Taxonomy" id="1834418"/>
    <lineage>
        <taxon>Bacteria</taxon>
        <taxon>Bacillati</taxon>
        <taxon>Bacillota</taxon>
        <taxon>Bacilli</taxon>
        <taxon>Bacillales</taxon>
        <taxon>Bacillaceae</taxon>
        <taxon>Aliibacillus</taxon>
    </lineage>
</organism>
<dbReference type="InterPro" id="IPR007696">
    <property type="entry name" value="DNA_mismatch_repair_MutS_core"/>
</dbReference>
<dbReference type="PROSITE" id="PS50828">
    <property type="entry name" value="SMR"/>
    <property type="match status" value="1"/>
</dbReference>
<dbReference type="NCBIfam" id="TIGR01069">
    <property type="entry name" value="mutS2"/>
    <property type="match status" value="1"/>
</dbReference>
<keyword evidence="1 7" id="KW-0699">rRNA-binding</keyword>
<comment type="subunit">
    <text evidence="7">Homodimer. Binds to stalled ribosomes, contacting rRNA.</text>
</comment>
<dbReference type="InterPro" id="IPR036063">
    <property type="entry name" value="Smr_dom_sf"/>
</dbReference>
<dbReference type="EC" id="3.6.4.-" evidence="7"/>
<evidence type="ECO:0000256" key="5">
    <source>
        <dbReference type="ARBA" id="ARBA00022884"/>
    </source>
</evidence>
<dbReference type="Pfam" id="PF01713">
    <property type="entry name" value="Smr"/>
    <property type="match status" value="1"/>
</dbReference>
<evidence type="ECO:0000259" key="10">
    <source>
        <dbReference type="PROSITE" id="PS50828"/>
    </source>
</evidence>
<keyword evidence="5 7" id="KW-0694">RNA-binding</keyword>
<dbReference type="InterPro" id="IPR005747">
    <property type="entry name" value="MutS2"/>
</dbReference>
<accession>A0ABW0UA22</accession>
<dbReference type="InterPro" id="IPR046893">
    <property type="entry name" value="MSSS"/>
</dbReference>
<dbReference type="Gene3D" id="3.40.50.300">
    <property type="entry name" value="P-loop containing nucleotide triphosphate hydrolases"/>
    <property type="match status" value="1"/>
</dbReference>
<comment type="similarity">
    <text evidence="7">Belongs to the DNA mismatch repair MutS family. MutS2 subfamily.</text>
</comment>
<comment type="function">
    <text evidence="7">Acts as a ribosome collision sensor, splitting the ribosome into its 2 subunits. Detects stalled/collided 70S ribosomes which it binds and splits by an ATP-hydrolysis driven conformational change. Acts upstream of the ribosome quality control system (RQC), a ribosome-associated complex that mediates the extraction of incompletely synthesized nascent chains from stalled ribosomes and their subsequent degradation. Probably generates substrates for RQC.</text>
</comment>
<protein>
    <recommendedName>
        <fullName evidence="7">Endonuclease MutS2</fullName>
        <ecNumber evidence="7">3.1.-.-</ecNumber>
    </recommendedName>
    <alternativeName>
        <fullName evidence="7">Ribosome-associated protein quality control-upstream factor</fullName>
        <shortName evidence="7">RQC-upstream factor</shortName>
        <shortName evidence="7">RqcU</shortName>
        <ecNumber evidence="7">3.6.4.-</ecNumber>
    </alternativeName>
</protein>
<comment type="caution">
    <text evidence="11">The sequence shown here is derived from an EMBL/GenBank/DDBJ whole genome shotgun (WGS) entry which is preliminary data.</text>
</comment>
<evidence type="ECO:0000256" key="1">
    <source>
        <dbReference type="ARBA" id="ARBA00022730"/>
    </source>
</evidence>
<evidence type="ECO:0000256" key="8">
    <source>
        <dbReference type="SAM" id="Coils"/>
    </source>
</evidence>
<dbReference type="Proteomes" id="UP001596143">
    <property type="component" value="Unassembled WGS sequence"/>
</dbReference>
<keyword evidence="12" id="KW-1185">Reference proteome</keyword>
<feature type="binding site" evidence="7">
    <location>
        <begin position="335"/>
        <end position="342"/>
    </location>
    <ligand>
        <name>ATP</name>
        <dbReference type="ChEBI" id="CHEBI:30616"/>
    </ligand>
</feature>
<dbReference type="InterPro" id="IPR002625">
    <property type="entry name" value="Smr_dom"/>
</dbReference>
<dbReference type="PROSITE" id="PS00486">
    <property type="entry name" value="DNA_MISMATCH_REPAIR_2"/>
    <property type="match status" value="1"/>
</dbReference>
<dbReference type="SMART" id="SM00463">
    <property type="entry name" value="SMR"/>
    <property type="match status" value="1"/>
</dbReference>
<feature type="domain" description="Smr" evidence="10">
    <location>
        <begin position="710"/>
        <end position="785"/>
    </location>
</feature>
<name>A0ABW0UA22_9BACI</name>
<dbReference type="Gene3D" id="3.30.1370.110">
    <property type="match status" value="1"/>
</dbReference>
<dbReference type="HAMAP" id="MF_00092">
    <property type="entry name" value="MutS2"/>
    <property type="match status" value="1"/>
</dbReference>
<keyword evidence="7" id="KW-0540">Nuclease</keyword>
<dbReference type="PANTHER" id="PTHR48466:SF2">
    <property type="entry name" value="OS10G0509000 PROTEIN"/>
    <property type="match status" value="1"/>
</dbReference>
<proteinExistence type="inferred from homology"/>
<dbReference type="EMBL" id="JBHSPF010000051">
    <property type="protein sequence ID" value="MFC5629155.1"/>
    <property type="molecule type" value="Genomic_DNA"/>
</dbReference>
<feature type="region of interest" description="Disordered" evidence="9">
    <location>
        <begin position="617"/>
        <end position="639"/>
    </location>
</feature>
<keyword evidence="8" id="KW-0175">Coiled coil</keyword>
<comment type="function">
    <text evidence="7">Endonuclease that is involved in the suppression of homologous recombination and thus may have a key role in the control of bacterial genetic diversity.</text>
</comment>
<dbReference type="GO" id="GO:0004519">
    <property type="term" value="F:endonuclease activity"/>
    <property type="evidence" value="ECO:0007669"/>
    <property type="project" value="UniProtKB-KW"/>
</dbReference>
<dbReference type="SUPFAM" id="SSF160443">
    <property type="entry name" value="SMR domain-like"/>
    <property type="match status" value="1"/>
</dbReference>
<evidence type="ECO:0000256" key="2">
    <source>
        <dbReference type="ARBA" id="ARBA00022741"/>
    </source>
</evidence>
<dbReference type="Pfam" id="PF20297">
    <property type="entry name" value="MSSS"/>
    <property type="match status" value="1"/>
</dbReference>
<sequence length="785" mass="89136">MNERVMRVLEYDKMKEQLKEHVTSSLGRKKVEALMPHSSFTEVKKDLARTKEGVKVLGLRGNVPLGGIHDIHAHIQRARIGGTLHSSELLEVADTIRAGRRMKVFVHDMVEEEIDVPELEQIVAGIFPLTELERKIKGAIDDHGEVMDIASPALRQIRRQIRKSEAAVRSKLENYLRSPDQQKKLSDTIITIRNDRYVLPVKQEYRSSFGGIVHDQSSSGATLFIEPQAVVTLNNELREGKMKERQEIERILKELSSEVQKHTEELLQNLTYVTELDFLFAKARYAKALKATEPILNEEGRFVFKKARHPLIDQEEVVPIDVELGTTFSSLIITGPNTGGKTVTLKTVGLLTLMVQSGLFLPVDEGSEATVFTKVFADIGDEQSIEQNLSTFSSHMTNIVNILQEVNHESLVLFDEIGAGTDPTEGAALAVAILDDVYKRGAKLVATTHYSELKGYAYNREGVMNASVEFDVDTLRPTYRLLIGVPGSSNAFLISRRLGLAEDIIERAEKELHTDTRQVEKMISSLEKERRQVEAEWEEATRLREEAETLYRDLEQRIRELEREKELILERTREKAEDDWKKAQKEAERIIEELRTLQKESAHIKEHRLIDAKKKLQEAEPKTSKRREQIKRKAKKERTFSPGEEVRVARFGQTGTVLEKLDEKEYLVQLGIMKVNVTADEMEKVKEEKTKQPMRPVTSVSTHNTVKPELDLRGFRYEDAMREVEKYLDEALLAGYPRVHIIHGKGTGALRKGVKELLKNHPNVKSTRDGGMGEGGLGNTVVELK</sequence>
<dbReference type="PIRSF" id="PIRSF005814">
    <property type="entry name" value="MutS_YshD"/>
    <property type="match status" value="1"/>
</dbReference>
<dbReference type="InterPro" id="IPR000432">
    <property type="entry name" value="DNA_mismatch_repair_MutS_C"/>
</dbReference>
<feature type="coiled-coil region" evidence="8">
    <location>
        <begin position="516"/>
        <end position="607"/>
    </location>
</feature>
<dbReference type="CDD" id="cd06503">
    <property type="entry name" value="ATP-synt_Fo_b"/>
    <property type="match status" value="1"/>
</dbReference>
<dbReference type="InterPro" id="IPR045076">
    <property type="entry name" value="MutS"/>
</dbReference>
<evidence type="ECO:0000313" key="12">
    <source>
        <dbReference type="Proteomes" id="UP001596143"/>
    </source>
</evidence>
<keyword evidence="7 11" id="KW-0255">Endonuclease</keyword>